<dbReference type="PANTHER" id="PTHR19863">
    <property type="entry name" value="NEMITIN (NEURONAL ENRICHED MAP INTERACTING PROTEIN) HOMOLOG"/>
    <property type="match status" value="1"/>
</dbReference>
<accession>A0A7R9PU16</accession>
<feature type="region of interest" description="Disordered" evidence="1">
    <location>
        <begin position="574"/>
        <end position="610"/>
    </location>
</feature>
<dbReference type="SMART" id="SM00668">
    <property type="entry name" value="CTLH"/>
    <property type="match status" value="1"/>
</dbReference>
<dbReference type="EMBL" id="CAJPIZ010000300">
    <property type="protein sequence ID" value="CAG2101096.1"/>
    <property type="molecule type" value="Genomic_DNA"/>
</dbReference>
<feature type="region of interest" description="Disordered" evidence="1">
    <location>
        <begin position="512"/>
        <end position="535"/>
    </location>
</feature>
<dbReference type="Proteomes" id="UP000759131">
    <property type="component" value="Unassembled WGS sequence"/>
</dbReference>
<dbReference type="InterPro" id="IPR006594">
    <property type="entry name" value="LisH"/>
</dbReference>
<evidence type="ECO:0000259" key="2">
    <source>
        <dbReference type="PROSITE" id="PS50897"/>
    </source>
</evidence>
<dbReference type="EMBL" id="OC854875">
    <property type="protein sequence ID" value="CAD7620666.1"/>
    <property type="molecule type" value="Genomic_DNA"/>
</dbReference>
<evidence type="ECO:0000313" key="3">
    <source>
        <dbReference type="EMBL" id="CAD7620666.1"/>
    </source>
</evidence>
<dbReference type="Pfam" id="PF25602">
    <property type="entry name" value="WDR47_COR"/>
    <property type="match status" value="1"/>
</dbReference>
<dbReference type="AlphaFoldDB" id="A0A7R9PU16"/>
<feature type="compositionally biased region" description="Polar residues" evidence="1">
    <location>
        <begin position="512"/>
        <end position="533"/>
    </location>
</feature>
<dbReference type="InterPro" id="IPR040067">
    <property type="entry name" value="WDR47"/>
</dbReference>
<evidence type="ECO:0000313" key="4">
    <source>
        <dbReference type="Proteomes" id="UP000759131"/>
    </source>
</evidence>
<keyword evidence="4" id="KW-1185">Reference proteome</keyword>
<dbReference type="PANTHER" id="PTHR19863:SF11">
    <property type="entry name" value="WD REPEAT-CONTAINING PROTEIN 47-LIKE PROTEIN"/>
    <property type="match status" value="1"/>
</dbReference>
<dbReference type="PROSITE" id="PS50896">
    <property type="entry name" value="LISH"/>
    <property type="match status" value="1"/>
</dbReference>
<dbReference type="InterPro" id="IPR057749">
    <property type="entry name" value="WDR47_COR"/>
</dbReference>
<feature type="domain" description="CTLH" evidence="2">
    <location>
        <begin position="41"/>
        <end position="98"/>
    </location>
</feature>
<gene>
    <name evidence="3" type="ORF">OSB1V03_LOCUS1147</name>
</gene>
<dbReference type="InterPro" id="IPR006595">
    <property type="entry name" value="CTLH_C"/>
</dbReference>
<feature type="non-terminal residue" evidence="3">
    <location>
        <position position="610"/>
    </location>
</feature>
<sequence>QQLAVREEDVIRLVLEFLSVRELSISQLSVERETGLNNGVFSDDLLFLRQLILDGQWDDVLAFVQPIEAVDAFDAKRFQYLIHKHKYIELLCIRSEAGPIHNVEIAVNDVVDTLNHLERLCPTREEYNEMCLLLTVPNLCQLKEYKRWNPSNWRINCFKAVLPLIEKYLPVDRKSVADNPPKTAKGDRLMQLIIKGILYESCVEYCEQKASTFTGKRWTQMKYSDVLDGTGFNNSDLSLLSWLQSLPMDTFSHPFEQKTLNVEVEQLEKPSLMASWSELILVTPIKPKVFPHSATPFTRRKASDLMSKSLTPGLVDGLTKSIMNFSISDMTAMSRSSFATTGFHLNSNNNNNAINNSVNNNSNGNKSVNKSLQTSVDRLFEGDEVFSSSCFQRLPTISEKASPVSTLSGEESRCVSSANQSVILSPNSCAKDVNSGHNPQDLWLKFQKEKQKLLEKLGSDDDSVVLSATTTTQMTPNDRNTFVVQTSAHGLRANTMQTPVVCSDMNEKVTPIGQTGQSNYPNPQRLTTSTPKGNYQRMRETPNFVITNQSPICQTNGSHNKNISFNNSMDEMYTNTNSNITSSHQSSQPMNQFSAHLSQQTPNASNQQTH</sequence>
<reference evidence="3" key="1">
    <citation type="submission" date="2020-11" db="EMBL/GenBank/DDBJ databases">
        <authorList>
            <person name="Tran Van P."/>
        </authorList>
    </citation>
    <scope>NUCLEOTIDE SEQUENCE</scope>
</reference>
<proteinExistence type="predicted"/>
<protein>
    <recommendedName>
        <fullName evidence="2">CTLH domain-containing protein</fullName>
    </recommendedName>
</protein>
<evidence type="ECO:0000256" key="1">
    <source>
        <dbReference type="SAM" id="MobiDB-lite"/>
    </source>
</evidence>
<organism evidence="3">
    <name type="scientific">Medioppia subpectinata</name>
    <dbReference type="NCBI Taxonomy" id="1979941"/>
    <lineage>
        <taxon>Eukaryota</taxon>
        <taxon>Metazoa</taxon>
        <taxon>Ecdysozoa</taxon>
        <taxon>Arthropoda</taxon>
        <taxon>Chelicerata</taxon>
        <taxon>Arachnida</taxon>
        <taxon>Acari</taxon>
        <taxon>Acariformes</taxon>
        <taxon>Sarcoptiformes</taxon>
        <taxon>Oribatida</taxon>
        <taxon>Brachypylina</taxon>
        <taxon>Oppioidea</taxon>
        <taxon>Oppiidae</taxon>
        <taxon>Medioppia</taxon>
    </lineage>
</organism>
<name>A0A7R9PU16_9ACAR</name>
<dbReference type="PROSITE" id="PS50897">
    <property type="entry name" value="CTLH"/>
    <property type="match status" value="1"/>
</dbReference>
<dbReference type="OrthoDB" id="187712at2759"/>